<organism evidence="8 9">
    <name type="scientific">Amnibacterium kyonggiense</name>
    <dbReference type="NCBI Taxonomy" id="595671"/>
    <lineage>
        <taxon>Bacteria</taxon>
        <taxon>Bacillati</taxon>
        <taxon>Actinomycetota</taxon>
        <taxon>Actinomycetes</taxon>
        <taxon>Micrococcales</taxon>
        <taxon>Microbacteriaceae</taxon>
        <taxon>Amnibacterium</taxon>
    </lineage>
</organism>
<comment type="caution">
    <text evidence="8">The sequence shown here is derived from an EMBL/GenBank/DDBJ whole genome shotgun (WGS) entry which is preliminary data.</text>
</comment>
<evidence type="ECO:0000313" key="8">
    <source>
        <dbReference type="EMBL" id="TDS80568.1"/>
    </source>
</evidence>
<keyword evidence="4" id="KW-0804">Transcription</keyword>
<dbReference type="EMBL" id="SOAM01000001">
    <property type="protein sequence ID" value="TDS80568.1"/>
    <property type="molecule type" value="Genomic_DNA"/>
</dbReference>
<dbReference type="GO" id="GO:0000160">
    <property type="term" value="P:phosphorelay signal transduction system"/>
    <property type="evidence" value="ECO:0007669"/>
    <property type="project" value="InterPro"/>
</dbReference>
<dbReference type="SMART" id="SM00421">
    <property type="entry name" value="HTH_LUXR"/>
    <property type="match status" value="1"/>
</dbReference>
<dbReference type="Pfam" id="PF00196">
    <property type="entry name" value="GerE"/>
    <property type="match status" value="1"/>
</dbReference>
<evidence type="ECO:0000256" key="2">
    <source>
        <dbReference type="ARBA" id="ARBA00023015"/>
    </source>
</evidence>
<name>A0A4R7FS48_9MICO</name>
<keyword evidence="1 5" id="KW-0597">Phosphoprotein</keyword>
<dbReference type="InterPro" id="IPR000792">
    <property type="entry name" value="Tscrpt_reg_LuxR_C"/>
</dbReference>
<dbReference type="OrthoDB" id="9808843at2"/>
<dbReference type="RefSeq" id="WP_133765273.1">
    <property type="nucleotide sequence ID" value="NZ_BAAARP010000001.1"/>
</dbReference>
<keyword evidence="3" id="KW-0238">DNA-binding</keyword>
<accession>A0A4R7FS48</accession>
<dbReference type="SMART" id="SM00448">
    <property type="entry name" value="REC"/>
    <property type="match status" value="1"/>
</dbReference>
<dbReference type="InterPro" id="IPR016032">
    <property type="entry name" value="Sig_transdc_resp-reg_C-effctor"/>
</dbReference>
<dbReference type="GO" id="GO:0006355">
    <property type="term" value="P:regulation of DNA-templated transcription"/>
    <property type="evidence" value="ECO:0007669"/>
    <property type="project" value="InterPro"/>
</dbReference>
<dbReference type="SUPFAM" id="SSF52172">
    <property type="entry name" value="CheY-like"/>
    <property type="match status" value="1"/>
</dbReference>
<dbReference type="Pfam" id="PF00072">
    <property type="entry name" value="Response_reg"/>
    <property type="match status" value="1"/>
</dbReference>
<dbReference type="AlphaFoldDB" id="A0A4R7FS48"/>
<evidence type="ECO:0000313" key="9">
    <source>
        <dbReference type="Proteomes" id="UP000295344"/>
    </source>
</evidence>
<dbReference type="GO" id="GO:0003677">
    <property type="term" value="F:DNA binding"/>
    <property type="evidence" value="ECO:0007669"/>
    <property type="project" value="UniProtKB-KW"/>
</dbReference>
<evidence type="ECO:0000259" key="6">
    <source>
        <dbReference type="PROSITE" id="PS50043"/>
    </source>
</evidence>
<keyword evidence="2" id="KW-0805">Transcription regulation</keyword>
<feature type="domain" description="HTH luxR-type" evidence="6">
    <location>
        <begin position="151"/>
        <end position="215"/>
    </location>
</feature>
<dbReference type="PROSITE" id="PS50110">
    <property type="entry name" value="RESPONSE_REGULATORY"/>
    <property type="match status" value="1"/>
</dbReference>
<protein>
    <submittedName>
        <fullName evidence="8">LuxR family two component transcriptional regulator</fullName>
    </submittedName>
</protein>
<proteinExistence type="predicted"/>
<evidence type="ECO:0000259" key="7">
    <source>
        <dbReference type="PROSITE" id="PS50110"/>
    </source>
</evidence>
<sequence length="215" mass="22043">MIRVVVADDQAIVRDGLVTVLDLSEDVEVVGQAADGEQAVRLVAETAPDVVLMDLRMPVLDGAGATARITAERPGTRVLVLTTFADDGSIAAALRAGAIGYLTKDAGRRELLAAVRAAAEGQAVFDPGVGARLAAGFAPKAEPPHADADALRSRFPALTAREADVLALVAQGRANPEIAAELFLSTATVKSYVTTVLAKLGAASRAEAIALVLAP</sequence>
<evidence type="ECO:0000256" key="1">
    <source>
        <dbReference type="ARBA" id="ARBA00022553"/>
    </source>
</evidence>
<feature type="modified residue" description="4-aspartylphosphate" evidence="5">
    <location>
        <position position="54"/>
    </location>
</feature>
<dbReference type="PROSITE" id="PS50043">
    <property type="entry name" value="HTH_LUXR_2"/>
    <property type="match status" value="1"/>
</dbReference>
<dbReference type="PANTHER" id="PTHR43214:SF24">
    <property type="entry name" value="TRANSCRIPTIONAL REGULATORY PROTEIN NARL-RELATED"/>
    <property type="match status" value="1"/>
</dbReference>
<dbReference type="PRINTS" id="PR00038">
    <property type="entry name" value="HTHLUXR"/>
</dbReference>
<evidence type="ECO:0000256" key="4">
    <source>
        <dbReference type="ARBA" id="ARBA00023163"/>
    </source>
</evidence>
<dbReference type="InterPro" id="IPR039420">
    <property type="entry name" value="WalR-like"/>
</dbReference>
<evidence type="ECO:0000256" key="3">
    <source>
        <dbReference type="ARBA" id="ARBA00023125"/>
    </source>
</evidence>
<dbReference type="Proteomes" id="UP000295344">
    <property type="component" value="Unassembled WGS sequence"/>
</dbReference>
<reference evidence="8 9" key="1">
    <citation type="submission" date="2019-03" db="EMBL/GenBank/DDBJ databases">
        <title>Genomic Encyclopedia of Archaeal and Bacterial Type Strains, Phase II (KMG-II): from individual species to whole genera.</title>
        <authorList>
            <person name="Goeker M."/>
        </authorList>
    </citation>
    <scope>NUCLEOTIDE SEQUENCE [LARGE SCALE GENOMIC DNA]</scope>
    <source>
        <strain evidence="8 9">DSM 24782</strain>
    </source>
</reference>
<dbReference type="CDD" id="cd17535">
    <property type="entry name" value="REC_NarL-like"/>
    <property type="match status" value="1"/>
</dbReference>
<gene>
    <name evidence="8" type="ORF">CLV52_1134</name>
</gene>
<dbReference type="InterPro" id="IPR011006">
    <property type="entry name" value="CheY-like_superfamily"/>
</dbReference>
<dbReference type="InterPro" id="IPR001789">
    <property type="entry name" value="Sig_transdc_resp-reg_receiver"/>
</dbReference>
<evidence type="ECO:0000256" key="5">
    <source>
        <dbReference type="PROSITE-ProRule" id="PRU00169"/>
    </source>
</evidence>
<dbReference type="CDD" id="cd06170">
    <property type="entry name" value="LuxR_C_like"/>
    <property type="match status" value="1"/>
</dbReference>
<keyword evidence="9" id="KW-1185">Reference proteome</keyword>
<feature type="domain" description="Response regulatory" evidence="7">
    <location>
        <begin position="3"/>
        <end position="119"/>
    </location>
</feature>
<dbReference type="InterPro" id="IPR058245">
    <property type="entry name" value="NreC/VraR/RcsB-like_REC"/>
</dbReference>
<dbReference type="Gene3D" id="3.40.50.2300">
    <property type="match status" value="1"/>
</dbReference>
<dbReference type="PANTHER" id="PTHR43214">
    <property type="entry name" value="TWO-COMPONENT RESPONSE REGULATOR"/>
    <property type="match status" value="1"/>
</dbReference>
<dbReference type="SUPFAM" id="SSF46894">
    <property type="entry name" value="C-terminal effector domain of the bipartite response regulators"/>
    <property type="match status" value="1"/>
</dbReference>